<dbReference type="InterPro" id="IPR025699">
    <property type="entry name" value="ABC2_memb-like"/>
</dbReference>
<organism evidence="2 3">
    <name type="scientific">Candidatus Anaerobutyricum stercoripullorum</name>
    <dbReference type="NCBI Taxonomy" id="2838456"/>
    <lineage>
        <taxon>Bacteria</taxon>
        <taxon>Bacillati</taxon>
        <taxon>Bacillota</taxon>
        <taxon>Clostridia</taxon>
        <taxon>Lachnospirales</taxon>
        <taxon>Lachnospiraceae</taxon>
        <taxon>Anaerobutyricum</taxon>
    </lineage>
</organism>
<keyword evidence="1" id="KW-0472">Membrane</keyword>
<dbReference type="PANTHER" id="PTHR41309:SF2">
    <property type="entry name" value="MEMBRANE PROTEIN"/>
    <property type="match status" value="1"/>
</dbReference>
<feature type="transmembrane region" description="Helical" evidence="1">
    <location>
        <begin position="147"/>
        <end position="164"/>
    </location>
</feature>
<evidence type="ECO:0000313" key="3">
    <source>
        <dbReference type="Proteomes" id="UP000886805"/>
    </source>
</evidence>
<protein>
    <submittedName>
        <fullName evidence="2">ABC-2 transporter permease</fullName>
    </submittedName>
</protein>
<keyword evidence="1" id="KW-0812">Transmembrane</keyword>
<reference evidence="2" key="2">
    <citation type="submission" date="2021-04" db="EMBL/GenBank/DDBJ databases">
        <authorList>
            <person name="Gilroy R."/>
        </authorList>
    </citation>
    <scope>NUCLEOTIDE SEQUENCE</scope>
    <source>
        <strain evidence="2">ChiSxjej3B15-1167</strain>
    </source>
</reference>
<feature type="transmembrane region" description="Helical" evidence="1">
    <location>
        <begin position="184"/>
        <end position="211"/>
    </location>
</feature>
<dbReference type="AlphaFoldDB" id="A0A9D1X2Y0"/>
<dbReference type="EMBL" id="DXEQ01000065">
    <property type="protein sequence ID" value="HIX71822.1"/>
    <property type="molecule type" value="Genomic_DNA"/>
</dbReference>
<evidence type="ECO:0000256" key="1">
    <source>
        <dbReference type="SAM" id="Phobius"/>
    </source>
</evidence>
<dbReference type="Pfam" id="PF13346">
    <property type="entry name" value="ABC2_membrane_5"/>
    <property type="match status" value="1"/>
</dbReference>
<proteinExistence type="predicted"/>
<dbReference type="PANTHER" id="PTHR41309">
    <property type="entry name" value="MEMBRANE PROTEIN-RELATED"/>
    <property type="match status" value="1"/>
</dbReference>
<dbReference type="Proteomes" id="UP000886805">
    <property type="component" value="Unassembled WGS sequence"/>
</dbReference>
<keyword evidence="1" id="KW-1133">Transmembrane helix</keyword>
<feature type="transmembrane region" description="Helical" evidence="1">
    <location>
        <begin position="115"/>
        <end position="135"/>
    </location>
</feature>
<feature type="transmembrane region" description="Helical" evidence="1">
    <location>
        <begin position="40"/>
        <end position="57"/>
    </location>
</feature>
<gene>
    <name evidence="2" type="ORF">H9849_02245</name>
</gene>
<accession>A0A9D1X2Y0</accession>
<reference evidence="2" key="1">
    <citation type="journal article" date="2021" name="PeerJ">
        <title>Extensive microbial diversity within the chicken gut microbiome revealed by metagenomics and culture.</title>
        <authorList>
            <person name="Gilroy R."/>
            <person name="Ravi A."/>
            <person name="Getino M."/>
            <person name="Pursley I."/>
            <person name="Horton D.L."/>
            <person name="Alikhan N.F."/>
            <person name="Baker D."/>
            <person name="Gharbi K."/>
            <person name="Hall N."/>
            <person name="Watson M."/>
            <person name="Adriaenssens E.M."/>
            <person name="Foster-Nyarko E."/>
            <person name="Jarju S."/>
            <person name="Secka A."/>
            <person name="Antonio M."/>
            <person name="Oren A."/>
            <person name="Chaudhuri R.R."/>
            <person name="La Ragione R."/>
            <person name="Hildebrand F."/>
            <person name="Pallen M.J."/>
        </authorList>
    </citation>
    <scope>NUCLEOTIDE SEQUENCE</scope>
    <source>
        <strain evidence="2">ChiSxjej3B15-1167</strain>
    </source>
</reference>
<feature type="transmembrane region" description="Helical" evidence="1">
    <location>
        <begin position="82"/>
        <end position="109"/>
    </location>
</feature>
<comment type="caution">
    <text evidence="2">The sequence shown here is derived from an EMBL/GenBank/DDBJ whole genome shotgun (WGS) entry which is preliminary data.</text>
</comment>
<name>A0A9D1X2Y0_9FIRM</name>
<sequence>MKGLLIKDFKLMKMQKRFFLLILLVGVVITFSSYDVAFTTGFMAFVSSLFSISSIRYDEFDNGNSFLFSLPISRRTYAVEKYIFGAILGCCAWMLAVILTTLVGFFKGIYPDTEMWLSAAFILAIIFMILALMLPFQLKFGGERGRIALIVCLVLVSVLGTLAVKGLQLIGIDLATILDTMPTVHAGILAAILLIVALLLLGLSCLISIGIMQKKEF</sequence>
<evidence type="ECO:0000313" key="2">
    <source>
        <dbReference type="EMBL" id="HIX71822.1"/>
    </source>
</evidence>